<gene>
    <name evidence="2" type="ORF">GCM10017771_21420</name>
</gene>
<keyword evidence="2" id="KW-0449">Lipoprotein</keyword>
<feature type="signal peptide" evidence="1">
    <location>
        <begin position="1"/>
        <end position="24"/>
    </location>
</feature>
<dbReference type="AlphaFoldDB" id="A0A919L6S2"/>
<evidence type="ECO:0000313" key="3">
    <source>
        <dbReference type="Proteomes" id="UP000603227"/>
    </source>
</evidence>
<reference evidence="2" key="1">
    <citation type="journal article" date="2014" name="Int. J. Syst. Evol. Microbiol.">
        <title>Complete genome sequence of Corynebacterium casei LMG S-19264T (=DSM 44701T), isolated from a smear-ripened cheese.</title>
        <authorList>
            <consortium name="US DOE Joint Genome Institute (JGI-PGF)"/>
            <person name="Walter F."/>
            <person name="Albersmeier A."/>
            <person name="Kalinowski J."/>
            <person name="Ruckert C."/>
        </authorList>
    </citation>
    <scope>NUCLEOTIDE SEQUENCE</scope>
    <source>
        <strain evidence="2">CGMCC 4.7403</strain>
    </source>
</reference>
<evidence type="ECO:0000256" key="1">
    <source>
        <dbReference type="SAM" id="SignalP"/>
    </source>
</evidence>
<dbReference type="Gene3D" id="2.50.20.20">
    <property type="match status" value="1"/>
</dbReference>
<sequence length="290" mass="30983">MTSTTKCRRTVLSIAVVAALTGVAACGSSDSGKEGGGDDPFAALRLADKSTDDADSVKIESTGDMGDLMSIKADGEVDWADGLHGTLTITYTGGQAADQMNQLGITSTEARYLPDAYYANMGDLFAGQYGGKQWIRYGYDDVEDMIGGASGAYVKEHLQSVTPNQSVQLLLASGDVEKVGEEEVRGEQTTHYAGTVNVADIQEQNANLGEEMRAELEEQLKASGITTADIDLWINDDNLLVKKVERGDTANGELNSTVYYSDYGVEVSVEEPPASQTVDYKDLMNDLPTS</sequence>
<dbReference type="SUPFAM" id="SSF89392">
    <property type="entry name" value="Prokaryotic lipoproteins and lipoprotein localization factors"/>
    <property type="match status" value="1"/>
</dbReference>
<protein>
    <submittedName>
        <fullName evidence="2">Lipoprotein</fullName>
    </submittedName>
</protein>
<dbReference type="RefSeq" id="WP_189782197.1">
    <property type="nucleotide sequence ID" value="NZ_BNAT01000006.1"/>
</dbReference>
<reference evidence="2" key="2">
    <citation type="submission" date="2020-09" db="EMBL/GenBank/DDBJ databases">
        <authorList>
            <person name="Sun Q."/>
            <person name="Zhou Y."/>
        </authorList>
    </citation>
    <scope>NUCLEOTIDE SEQUENCE</scope>
    <source>
        <strain evidence="2">CGMCC 4.7403</strain>
    </source>
</reference>
<keyword evidence="1" id="KW-0732">Signal</keyword>
<evidence type="ECO:0000313" key="2">
    <source>
        <dbReference type="EMBL" id="GHH86037.1"/>
    </source>
</evidence>
<organism evidence="2 3">
    <name type="scientific">Streptomyces capitiformicae</name>
    <dbReference type="NCBI Taxonomy" id="2014920"/>
    <lineage>
        <taxon>Bacteria</taxon>
        <taxon>Bacillati</taxon>
        <taxon>Actinomycetota</taxon>
        <taxon>Actinomycetes</taxon>
        <taxon>Kitasatosporales</taxon>
        <taxon>Streptomycetaceae</taxon>
        <taxon>Streptomyces</taxon>
    </lineage>
</organism>
<comment type="caution">
    <text evidence="2">The sequence shown here is derived from an EMBL/GenBank/DDBJ whole genome shotgun (WGS) entry which is preliminary data.</text>
</comment>
<dbReference type="EMBL" id="BNAT01000006">
    <property type="protein sequence ID" value="GHH86037.1"/>
    <property type="molecule type" value="Genomic_DNA"/>
</dbReference>
<dbReference type="Proteomes" id="UP000603227">
    <property type="component" value="Unassembled WGS sequence"/>
</dbReference>
<feature type="chain" id="PRO_5038798918" evidence="1">
    <location>
        <begin position="25"/>
        <end position="290"/>
    </location>
</feature>
<dbReference type="PROSITE" id="PS51257">
    <property type="entry name" value="PROKAR_LIPOPROTEIN"/>
    <property type="match status" value="1"/>
</dbReference>
<proteinExistence type="predicted"/>
<accession>A0A919L6S2</accession>
<name>A0A919L6S2_9ACTN</name>
<keyword evidence="3" id="KW-1185">Reference proteome</keyword>
<dbReference type="InterPro" id="IPR029046">
    <property type="entry name" value="LolA/LolB/LppX"/>
</dbReference>